<reference evidence="2" key="4">
    <citation type="journal article" date="2001" name="Nature">
        <title>Functional annotation of a full-length mouse cDNA collection.</title>
        <authorList>
            <consortium name="The RIKEN Genome Exploration Research Group Phase II Team and the FANTOM Consortium"/>
        </authorList>
    </citation>
    <scope>NUCLEOTIDE SEQUENCE</scope>
    <source>
        <strain evidence="2">C57BL/6J</strain>
        <tissue evidence="2">Cerebellum</tissue>
        <tissue evidence="3">Heart</tissue>
    </source>
</reference>
<reference evidence="2" key="3">
    <citation type="journal article" date="2000" name="Genome Res.">
        <title>RIKEN integrated sequence analysis (RISA) system--384-format sequencing pipeline with 384 multicapillary sequencer.</title>
        <authorList>
            <person name="Shibata K."/>
            <person name="Itoh M."/>
            <person name="Aizawa K."/>
            <person name="Nagaoka S."/>
            <person name="Sasaki N."/>
            <person name="Carninci P."/>
            <person name="Konno H."/>
            <person name="Akiyama J."/>
            <person name="Nishi K."/>
            <person name="Kitsunai T."/>
            <person name="Tashiro H."/>
            <person name="Itoh M."/>
            <person name="Sumi N."/>
            <person name="Ishii Y."/>
            <person name="Nakamura S."/>
            <person name="Hazama M."/>
            <person name="Nishine T."/>
            <person name="Harada A."/>
            <person name="Yamamoto R."/>
            <person name="Matsumoto H."/>
            <person name="Sakaguchi S."/>
            <person name="Ikegami T."/>
            <person name="Kashiwagi K."/>
            <person name="Fujiwake S."/>
            <person name="Inoue K."/>
            <person name="Togawa Y."/>
            <person name="Izawa M."/>
            <person name="Ohara E."/>
            <person name="Watahiki M."/>
            <person name="Yoneda Y."/>
            <person name="Ishikawa T."/>
            <person name="Ozawa K."/>
            <person name="Tanaka T."/>
            <person name="Matsuura S."/>
            <person name="Kawai J."/>
            <person name="Okazaki Y."/>
            <person name="Muramatsu M."/>
            <person name="Inoue Y."/>
            <person name="Kira A."/>
            <person name="Hayashizaki Y."/>
        </authorList>
    </citation>
    <scope>NUCLEOTIDE SEQUENCE</scope>
    <source>
        <strain evidence="2">C57BL/6J</strain>
        <tissue evidence="2">Cerebellum</tissue>
        <tissue evidence="3">Heart</tissue>
    </source>
</reference>
<reference evidence="2" key="2">
    <citation type="journal article" date="2000" name="Genome Res.">
        <title>Normalization and subtraction of cap-trapper-selected cDNAs to prepare full-length cDNA libraries for rapid discovery of new genes.</title>
        <authorList>
            <person name="Carninci P."/>
            <person name="Shibata Y."/>
            <person name="Hayatsu N."/>
            <person name="Sugahara Y."/>
            <person name="Shibata K."/>
            <person name="Itoh M."/>
            <person name="Konno H."/>
            <person name="Okazaki Y."/>
            <person name="Muramatsu M."/>
            <person name="Hayashizaki Y."/>
        </authorList>
    </citation>
    <scope>NUCLEOTIDE SEQUENCE</scope>
    <source>
        <strain evidence="2">C57BL/6J</strain>
        <tissue evidence="2">Cerebellum</tissue>
        <tissue evidence="3">Heart</tissue>
    </source>
</reference>
<dbReference type="AGR" id="MGI:2442649"/>
<reference evidence="2" key="8">
    <citation type="journal article" date="2005" name="Science">
        <title>Antisense Transcription in the Mammalian Transcriptome.</title>
        <authorList>
            <consortium name="RIKEN Genome Exploration Research Group and Genome Science Group (Genome Network Project Core Group) and the FANTOM Consortium"/>
        </authorList>
    </citation>
    <scope>NUCLEOTIDE SEQUENCE</scope>
    <source>
        <strain evidence="2">C57BL/6J</strain>
        <tissue evidence="2">Cerebellum</tissue>
        <tissue evidence="3">Heart</tissue>
    </source>
</reference>
<protein>
    <submittedName>
        <fullName evidence="2">Uncharacterized protein</fullName>
    </submittedName>
</protein>
<gene>
    <name evidence="4" type="primary">9630013D21Rik</name>
</gene>
<evidence type="ECO:0000313" key="2">
    <source>
        <dbReference type="EMBL" id="BAC29223.1"/>
    </source>
</evidence>
<reference evidence="2" key="5">
    <citation type="submission" date="2001-07" db="EMBL/GenBank/DDBJ databases">
        <authorList>
            <person name="Adachi J."/>
            <person name="Aizawa K."/>
            <person name="Akimura T."/>
            <person name="Arakawa T."/>
            <person name="Bono H."/>
            <person name="Carninci P."/>
            <person name="Fukuda S."/>
            <person name="Furuno M."/>
            <person name="Hanagaki T."/>
            <person name="Hara A."/>
            <person name="Hashizume W."/>
            <person name="Hayashida K."/>
            <person name="Hayatsu N."/>
            <person name="Hiramoto K."/>
            <person name="Hiraoka T."/>
            <person name="Hirozane T."/>
            <person name="Hori F."/>
            <person name="Imotani K."/>
            <person name="Ishii Y."/>
            <person name="Itoh M."/>
            <person name="Kagawa I."/>
            <person name="Kasukawa T."/>
            <person name="Katoh H."/>
            <person name="Kawai J."/>
            <person name="Kojima Y."/>
            <person name="Kondo S."/>
            <person name="Konno H."/>
            <person name="Kouda M."/>
            <person name="Koya S."/>
            <person name="Kurihara C."/>
            <person name="Matsuyama T."/>
            <person name="Miyazaki A."/>
            <person name="Murata M."/>
            <person name="Nakamura M."/>
            <person name="Nishi K."/>
            <person name="Nomura K."/>
            <person name="Numazaki R."/>
            <person name="Ohno M."/>
            <person name="Ohsato N."/>
            <person name="Okazaki Y."/>
            <person name="Saito R."/>
            <person name="Saitoh H."/>
            <person name="Sakai C."/>
            <person name="Sakai K."/>
            <person name="Sakazume N."/>
            <person name="Sano H."/>
            <person name="Sasaki D."/>
            <person name="Shibata K."/>
            <person name="Shinagawa A."/>
            <person name="Shiraki T."/>
            <person name="Sogabe Y."/>
            <person name="Tagami M."/>
            <person name="Tagawa A."/>
            <person name="Takahashi F."/>
            <person name="Takaku-Akahira S."/>
            <person name="Takeda Y."/>
            <person name="Tanaka T."/>
            <person name="Tomaru A."/>
            <person name="Toya T."/>
            <person name="Yasunishi A."/>
            <person name="Muramatsu M."/>
            <person name="Hayashizaki Y."/>
        </authorList>
    </citation>
    <scope>NUCLEOTIDE SEQUENCE</scope>
    <source>
        <strain evidence="2">C57BL/6J</strain>
        <tissue evidence="2">Cerebellum</tissue>
        <tissue evidence="3">Heart</tissue>
    </source>
</reference>
<dbReference type="EMBL" id="AK035877">
    <property type="protein sequence ID" value="BAC29223.1"/>
    <property type="molecule type" value="mRNA"/>
</dbReference>
<feature type="region of interest" description="Disordered" evidence="1">
    <location>
        <begin position="70"/>
        <end position="109"/>
    </location>
</feature>
<evidence type="ECO:0000256" key="1">
    <source>
        <dbReference type="SAM" id="MobiDB-lite"/>
    </source>
</evidence>
<evidence type="ECO:0000313" key="4">
    <source>
        <dbReference type="MGI" id="MGI:2442649"/>
    </source>
</evidence>
<dbReference type="AlphaFoldDB" id="Q8BFV1"/>
<proteinExistence type="evidence at transcript level"/>
<evidence type="ECO:0000313" key="3">
    <source>
        <dbReference type="EMBL" id="BAC35186.1"/>
    </source>
</evidence>
<name>Q8BFV1_MOUSE</name>
<accession>Q8BFV1</accession>
<dbReference type="EMBL" id="AK052880">
    <property type="protein sequence ID" value="BAC35186.1"/>
    <property type="molecule type" value="mRNA"/>
</dbReference>
<reference evidence="2" key="1">
    <citation type="journal article" date="1999" name="Methods Enzymol.">
        <title>High-efficiency full-length cDNA cloning.</title>
        <authorList>
            <person name="Carninci P."/>
            <person name="Hayashizaki Y."/>
        </authorList>
    </citation>
    <scope>NUCLEOTIDE SEQUENCE</scope>
    <source>
        <strain evidence="2">C57BL/6J</strain>
        <tissue evidence="2">Cerebellum</tissue>
        <tissue evidence="3">Heart</tissue>
    </source>
</reference>
<reference evidence="2" key="6">
    <citation type="journal article" date="2002" name="Nature">
        <title>Analysis of the mouse transcriptome based on functional annotation of 60,770 full-length cDNAs.</title>
        <authorList>
            <consortium name="The FANTOM Consortium and the RIKEN Genome Exploration Research Group Phase I and II Team"/>
        </authorList>
    </citation>
    <scope>NUCLEOTIDE SEQUENCE</scope>
    <source>
        <strain evidence="2">C57BL/6J</strain>
        <tissue evidence="2">Cerebellum</tissue>
        <tissue evidence="3">Heart</tissue>
    </source>
</reference>
<organism evidence="2">
    <name type="scientific">Mus musculus</name>
    <name type="common">Mouse</name>
    <dbReference type="NCBI Taxonomy" id="10090"/>
    <lineage>
        <taxon>Eukaryota</taxon>
        <taxon>Metazoa</taxon>
        <taxon>Chordata</taxon>
        <taxon>Craniata</taxon>
        <taxon>Vertebrata</taxon>
        <taxon>Euteleostomi</taxon>
        <taxon>Mammalia</taxon>
        <taxon>Eutheria</taxon>
        <taxon>Euarchontoglires</taxon>
        <taxon>Glires</taxon>
        <taxon>Rodentia</taxon>
        <taxon>Myomorpha</taxon>
        <taxon>Muroidea</taxon>
        <taxon>Muridae</taxon>
        <taxon>Murinae</taxon>
        <taxon>Mus</taxon>
        <taxon>Mus</taxon>
    </lineage>
</organism>
<dbReference type="OrthoDB" id="10276020at2759"/>
<reference evidence="2" key="7">
    <citation type="journal article" date="2005" name="Science">
        <title>The Transcriptional Landscape of the Mammalian Genome.</title>
        <authorList>
            <consortium name="The FANTOM Consortium"/>
            <consortium name="Riken Genome Exploration Research Group and Genome Science Group (Genome Network Project Core Group)"/>
        </authorList>
    </citation>
    <scope>NUCLEOTIDE SEQUENCE</scope>
    <source>
        <strain evidence="2">C57BL/6J</strain>
        <tissue evidence="2">Cerebellum</tissue>
        <tissue evidence="3">Heart</tissue>
    </source>
</reference>
<dbReference type="MGI" id="MGI:2442649">
    <property type="gene designation" value="9630013D21Rik"/>
</dbReference>
<sequence length="109" mass="11635">MPLAPRCLLQPPHHPMPCALHRACPHEPQPLPFVASLDLAVPGTRSHQGCPQPSPELACLPAQFPSLSFRTGPARGLEAHNPAAAKGKGREESYKGGRWPQPESAPSRG</sequence>